<proteinExistence type="predicted"/>
<reference evidence="1" key="1">
    <citation type="submission" date="2022-07" db="EMBL/GenBank/DDBJ databases">
        <title>Genome analysis of Parmales, a sister group of diatoms, reveals the evolutionary specialization of diatoms from phago-mixotrophs to photoautotrophs.</title>
        <authorList>
            <person name="Ban H."/>
            <person name="Sato S."/>
            <person name="Yoshikawa S."/>
            <person name="Kazumasa Y."/>
            <person name="Nakamura Y."/>
            <person name="Ichinomiya M."/>
            <person name="Saitoh K."/>
            <person name="Sato N."/>
            <person name="Blanc-Mathieu R."/>
            <person name="Endo H."/>
            <person name="Kuwata A."/>
            <person name="Ogata H."/>
        </authorList>
    </citation>
    <scope>NUCLEOTIDE SEQUENCE</scope>
</reference>
<dbReference type="AlphaFoldDB" id="A0A9W6ZVP0"/>
<gene>
    <name evidence="1" type="ORF">TrRE_jg3546</name>
</gene>
<accession>A0A9W6ZVP0</accession>
<keyword evidence="2" id="KW-1185">Reference proteome</keyword>
<dbReference type="EMBL" id="BRXZ01000985">
    <property type="protein sequence ID" value="GMH59251.1"/>
    <property type="molecule type" value="Genomic_DNA"/>
</dbReference>
<evidence type="ECO:0000313" key="1">
    <source>
        <dbReference type="EMBL" id="GMH59251.1"/>
    </source>
</evidence>
<dbReference type="OrthoDB" id="188149at2759"/>
<comment type="caution">
    <text evidence="1">The sequence shown here is derived from an EMBL/GenBank/DDBJ whole genome shotgun (WGS) entry which is preliminary data.</text>
</comment>
<protein>
    <submittedName>
        <fullName evidence="1">Uncharacterized protein</fullName>
    </submittedName>
</protein>
<sequence>MGNSLCRPNLGENCVGAYAYNGCADCPLMNQLFCCGTPRWSTNHCDGKSFSDPKWAPGTQLRNGFDDLLNGPEMASALEEAPRACWGYKTVTNMAPHLNQGWCRETNEKVLGPQGYECRAHHWVTYGSKGERQEHMVIAVSKK</sequence>
<organism evidence="1 2">
    <name type="scientific">Triparma retinervis</name>
    <dbReference type="NCBI Taxonomy" id="2557542"/>
    <lineage>
        <taxon>Eukaryota</taxon>
        <taxon>Sar</taxon>
        <taxon>Stramenopiles</taxon>
        <taxon>Ochrophyta</taxon>
        <taxon>Bolidophyceae</taxon>
        <taxon>Parmales</taxon>
        <taxon>Triparmaceae</taxon>
        <taxon>Triparma</taxon>
    </lineage>
</organism>
<evidence type="ECO:0000313" key="2">
    <source>
        <dbReference type="Proteomes" id="UP001165082"/>
    </source>
</evidence>
<dbReference type="Proteomes" id="UP001165082">
    <property type="component" value="Unassembled WGS sequence"/>
</dbReference>
<name>A0A9W6ZVP0_9STRA</name>